<dbReference type="GO" id="GO:0022627">
    <property type="term" value="C:cytosolic small ribosomal subunit"/>
    <property type="evidence" value="ECO:0007669"/>
    <property type="project" value="TreeGrafter"/>
</dbReference>
<dbReference type="Gene3D" id="3.40.50.11270">
    <property type="match status" value="1"/>
</dbReference>
<feature type="domain" description="S1 motif" evidence="11">
    <location>
        <begin position="472"/>
        <end position="540"/>
    </location>
</feature>
<dbReference type="Proteomes" id="UP000006556">
    <property type="component" value="Chromosome"/>
</dbReference>
<feature type="binding site" evidence="9">
    <location>
        <position position="217"/>
    </location>
    <ligand>
        <name>dimethylallyl diphosphate</name>
        <dbReference type="ChEBI" id="CHEBI:57623"/>
    </ligand>
</feature>
<dbReference type="EC" id="1.17.7.4" evidence="9"/>
<feature type="binding site" evidence="9">
    <location>
        <position position="217"/>
    </location>
    <ligand>
        <name>isopentenyl diphosphate</name>
        <dbReference type="ChEBI" id="CHEBI:128769"/>
    </ligand>
</feature>
<dbReference type="InterPro" id="IPR050437">
    <property type="entry name" value="Ribos_protein_bS1-like"/>
</dbReference>
<dbReference type="GO" id="GO:0051745">
    <property type="term" value="F:4-hydroxy-3-methylbut-2-enyl diphosphate reductase activity"/>
    <property type="evidence" value="ECO:0007669"/>
    <property type="project" value="UniProtKB-UniRule"/>
</dbReference>
<dbReference type="Gene3D" id="2.40.50.140">
    <property type="entry name" value="Nucleic acid-binding proteins"/>
    <property type="match status" value="4"/>
</dbReference>
<evidence type="ECO:0000313" key="13">
    <source>
        <dbReference type="Proteomes" id="UP000006556"/>
    </source>
</evidence>
<dbReference type="GO" id="GO:0003735">
    <property type="term" value="F:structural constituent of ribosome"/>
    <property type="evidence" value="ECO:0007669"/>
    <property type="project" value="TreeGrafter"/>
</dbReference>
<comment type="catalytic activity">
    <reaction evidence="9">
        <text>isopentenyl diphosphate + 2 oxidized [2Fe-2S]-[ferredoxin] + H2O = (2E)-4-hydroxy-3-methylbut-2-enyl diphosphate + 2 reduced [2Fe-2S]-[ferredoxin] + 2 H(+)</text>
        <dbReference type="Rhea" id="RHEA:24488"/>
        <dbReference type="Rhea" id="RHEA-COMP:10000"/>
        <dbReference type="Rhea" id="RHEA-COMP:10001"/>
        <dbReference type="ChEBI" id="CHEBI:15377"/>
        <dbReference type="ChEBI" id="CHEBI:15378"/>
        <dbReference type="ChEBI" id="CHEBI:33737"/>
        <dbReference type="ChEBI" id="CHEBI:33738"/>
        <dbReference type="ChEBI" id="CHEBI:128753"/>
        <dbReference type="ChEBI" id="CHEBI:128769"/>
        <dbReference type="EC" id="1.17.7.4"/>
    </reaction>
</comment>
<feature type="binding site" evidence="9">
    <location>
        <position position="12"/>
    </location>
    <ligand>
        <name>[4Fe-4S] cluster</name>
        <dbReference type="ChEBI" id="CHEBI:49883"/>
    </ligand>
</feature>
<dbReference type="PANTHER" id="PTHR10724">
    <property type="entry name" value="30S RIBOSOMAL PROTEIN S1"/>
    <property type="match status" value="1"/>
</dbReference>
<evidence type="ECO:0000256" key="3">
    <source>
        <dbReference type="ARBA" id="ARBA00022723"/>
    </source>
</evidence>
<keyword evidence="9" id="KW-0414">Isoprene biosynthesis</keyword>
<dbReference type="AlphaFoldDB" id="A5D1R8"/>
<dbReference type="Gene3D" id="3.40.1010.20">
    <property type="entry name" value="4-hydroxy-3-methylbut-2-enyl diphosphate reductase, catalytic domain"/>
    <property type="match status" value="2"/>
</dbReference>
<gene>
    <name evidence="9" type="primary">ispH</name>
    <name evidence="12" type="ordered locus">PTH_1619</name>
</gene>
<keyword evidence="9" id="KW-0560">Oxidoreductase</keyword>
<feature type="binding site" evidence="9">
    <location>
        <position position="217"/>
    </location>
    <ligand>
        <name>(2E)-4-hydroxy-3-methylbut-2-enyl diphosphate</name>
        <dbReference type="ChEBI" id="CHEBI:128753"/>
    </ligand>
</feature>
<dbReference type="eggNOG" id="COG0539">
    <property type="taxonomic scope" value="Bacteria"/>
</dbReference>
<dbReference type="NCBIfam" id="NF000907">
    <property type="entry name" value="PRK00087.1"/>
    <property type="match status" value="1"/>
</dbReference>
<protein>
    <recommendedName>
        <fullName evidence="9">4-hydroxy-3-methylbut-2-enyl diphosphate reductase</fullName>
        <shortName evidence="9">HMBPP reductase</shortName>
        <ecNumber evidence="9">1.17.7.4</ecNumber>
    </recommendedName>
</protein>
<dbReference type="PRINTS" id="PR00681">
    <property type="entry name" value="RIBOSOMALS1"/>
</dbReference>
<dbReference type="PANTHER" id="PTHR10724:SF7">
    <property type="entry name" value="SMALL RIBOSOMAL SUBUNIT PROTEIN BS1C"/>
    <property type="match status" value="1"/>
</dbReference>
<feature type="binding site" evidence="9">
    <location>
        <position position="161"/>
    </location>
    <ligand>
        <name>(2E)-4-hydroxy-3-methylbut-2-enyl diphosphate</name>
        <dbReference type="ChEBI" id="CHEBI:128753"/>
    </ligand>
</feature>
<feature type="binding site" evidence="9">
    <location>
        <position position="261"/>
    </location>
    <ligand>
        <name>dimethylallyl diphosphate</name>
        <dbReference type="ChEBI" id="CHEBI:57623"/>
    </ligand>
</feature>
<dbReference type="NCBIfam" id="TIGR00216">
    <property type="entry name" value="ispH_lytB"/>
    <property type="match status" value="1"/>
</dbReference>
<comment type="similarity">
    <text evidence="1">Belongs to the bacterial ribosomal protein bS1 family.</text>
</comment>
<evidence type="ECO:0000256" key="8">
    <source>
        <dbReference type="ARBA" id="ARBA00025604"/>
    </source>
</evidence>
<evidence type="ECO:0000256" key="9">
    <source>
        <dbReference type="HAMAP-Rule" id="MF_00191"/>
    </source>
</evidence>
<dbReference type="InterPro" id="IPR012340">
    <property type="entry name" value="NA-bd_OB-fold"/>
</dbReference>
<evidence type="ECO:0000256" key="7">
    <source>
        <dbReference type="ARBA" id="ARBA00023274"/>
    </source>
</evidence>
<feature type="domain" description="S1 motif" evidence="11">
    <location>
        <begin position="386"/>
        <end position="451"/>
    </location>
</feature>
<dbReference type="UniPathway" id="UPA00056">
    <property type="reaction ID" value="UER00097"/>
</dbReference>
<feature type="binding site" evidence="9">
    <location>
        <position position="189"/>
    </location>
    <ligand>
        <name>[4Fe-4S] cluster</name>
        <dbReference type="ChEBI" id="CHEBI:49883"/>
    </ligand>
</feature>
<evidence type="ECO:0000259" key="11">
    <source>
        <dbReference type="PROSITE" id="PS50126"/>
    </source>
</evidence>
<dbReference type="FunFam" id="2.40.50.140:FF:000051">
    <property type="entry name" value="RNA-binding transcriptional accessory protein"/>
    <property type="match status" value="1"/>
</dbReference>
<feature type="domain" description="S1 motif" evidence="11">
    <location>
        <begin position="557"/>
        <end position="626"/>
    </location>
</feature>
<feature type="binding site" evidence="9">
    <location>
        <position position="219"/>
    </location>
    <ligand>
        <name>dimethylallyl diphosphate</name>
        <dbReference type="ChEBI" id="CHEBI:57623"/>
    </ligand>
</feature>
<proteinExistence type="inferred from homology"/>
<feature type="binding site" evidence="9">
    <location>
        <position position="219"/>
    </location>
    <ligand>
        <name>isopentenyl diphosphate</name>
        <dbReference type="ChEBI" id="CHEBI:128769"/>
    </ligand>
</feature>
<dbReference type="CDD" id="cd13944">
    <property type="entry name" value="lytB_ispH"/>
    <property type="match status" value="1"/>
</dbReference>
<dbReference type="SUPFAM" id="SSF50249">
    <property type="entry name" value="Nucleic acid-binding proteins"/>
    <property type="match status" value="4"/>
</dbReference>
<dbReference type="CDD" id="cd05687">
    <property type="entry name" value="S1_RPS1_repeat_ec1_hs1"/>
    <property type="match status" value="1"/>
</dbReference>
<comment type="catalytic activity">
    <reaction evidence="9">
        <text>dimethylallyl diphosphate + 2 oxidized [2Fe-2S]-[ferredoxin] + H2O = (2E)-4-hydroxy-3-methylbut-2-enyl diphosphate + 2 reduced [2Fe-2S]-[ferredoxin] + 2 H(+)</text>
        <dbReference type="Rhea" id="RHEA:24825"/>
        <dbReference type="Rhea" id="RHEA-COMP:10000"/>
        <dbReference type="Rhea" id="RHEA-COMP:10001"/>
        <dbReference type="ChEBI" id="CHEBI:15377"/>
        <dbReference type="ChEBI" id="CHEBI:15378"/>
        <dbReference type="ChEBI" id="CHEBI:33737"/>
        <dbReference type="ChEBI" id="CHEBI:33738"/>
        <dbReference type="ChEBI" id="CHEBI:57623"/>
        <dbReference type="ChEBI" id="CHEBI:128753"/>
        <dbReference type="EC" id="1.17.7.4"/>
    </reaction>
</comment>
<comment type="cofactor">
    <cofactor evidence="9">
        <name>[4Fe-4S] cluster</name>
        <dbReference type="ChEBI" id="CHEBI:49883"/>
    </cofactor>
    <text evidence="9">Binds 1 [4Fe-4S] cluster per subunit.</text>
</comment>
<dbReference type="GO" id="GO:0019288">
    <property type="term" value="P:isopentenyl diphosphate biosynthetic process, methylerythritol 4-phosphate pathway"/>
    <property type="evidence" value="ECO:0007669"/>
    <property type="project" value="UniProtKB-UniRule"/>
</dbReference>
<dbReference type="FunFam" id="2.40.50.140:FF:000103">
    <property type="entry name" value="protein RRP5 homolog"/>
    <property type="match status" value="1"/>
</dbReference>
<dbReference type="CDD" id="cd04465">
    <property type="entry name" value="S1_RPS1_repeat_ec2_hs2"/>
    <property type="match status" value="1"/>
</dbReference>
<evidence type="ECO:0000256" key="6">
    <source>
        <dbReference type="ARBA" id="ARBA00023014"/>
    </source>
</evidence>
<keyword evidence="2 9" id="KW-0004">4Fe-4S</keyword>
<evidence type="ECO:0000256" key="2">
    <source>
        <dbReference type="ARBA" id="ARBA00022485"/>
    </source>
</evidence>
<dbReference type="CDD" id="cd05688">
    <property type="entry name" value="S1_RPS1_repeat_ec3"/>
    <property type="match status" value="1"/>
</dbReference>
<dbReference type="EMBL" id="AP009389">
    <property type="protein sequence ID" value="BAF59800.1"/>
    <property type="molecule type" value="Genomic_DNA"/>
</dbReference>
<dbReference type="SMART" id="SM00316">
    <property type="entry name" value="S1"/>
    <property type="match status" value="4"/>
</dbReference>
<feature type="binding site" evidence="9">
    <location>
        <position position="123"/>
    </location>
    <ligand>
        <name>dimethylallyl diphosphate</name>
        <dbReference type="ChEBI" id="CHEBI:57623"/>
    </ligand>
</feature>
<dbReference type="Pfam" id="PF02401">
    <property type="entry name" value="LYTB"/>
    <property type="match status" value="1"/>
</dbReference>
<evidence type="ECO:0000256" key="10">
    <source>
        <dbReference type="SAM" id="Coils"/>
    </source>
</evidence>
<keyword evidence="3 9" id="KW-0479">Metal-binding</keyword>
<keyword evidence="10" id="KW-0175">Coiled coil</keyword>
<dbReference type="GO" id="GO:0006412">
    <property type="term" value="P:translation"/>
    <property type="evidence" value="ECO:0007669"/>
    <property type="project" value="TreeGrafter"/>
</dbReference>
<feature type="binding site" evidence="9">
    <location>
        <position position="95"/>
    </location>
    <ligand>
        <name>[4Fe-4S] cluster</name>
        <dbReference type="ChEBI" id="CHEBI:49883"/>
    </ligand>
</feature>
<feature type="binding site" evidence="9">
    <location>
        <position position="73"/>
    </location>
    <ligand>
        <name>dimethylallyl diphosphate</name>
        <dbReference type="ChEBI" id="CHEBI:57623"/>
    </ligand>
</feature>
<feature type="binding site" evidence="9">
    <location>
        <position position="41"/>
    </location>
    <ligand>
        <name>isopentenyl diphosphate</name>
        <dbReference type="ChEBI" id="CHEBI:128769"/>
    </ligand>
</feature>
<accession>A5D1R8</accession>
<dbReference type="GO" id="GO:0046872">
    <property type="term" value="F:metal ion binding"/>
    <property type="evidence" value="ECO:0007669"/>
    <property type="project" value="UniProtKB-KW"/>
</dbReference>
<comment type="pathway">
    <text evidence="9">Isoprenoid biosynthesis; dimethylallyl diphosphate biosynthesis; dimethylallyl diphosphate from (2E)-4-hydroxy-3-methylbutenyl diphosphate: step 1/1.</text>
</comment>
<keyword evidence="4" id="KW-0689">Ribosomal protein</keyword>
<dbReference type="GO" id="GO:0051539">
    <property type="term" value="F:4 iron, 4 sulfur cluster binding"/>
    <property type="evidence" value="ECO:0007669"/>
    <property type="project" value="UniProtKB-UniRule"/>
</dbReference>
<feature type="binding site" evidence="9">
    <location>
        <position position="41"/>
    </location>
    <ligand>
        <name>dimethylallyl diphosphate</name>
        <dbReference type="ChEBI" id="CHEBI:57623"/>
    </ligand>
</feature>
<comment type="caution">
    <text evidence="9">Lacks conserved residue(s) required for the propagation of feature annotation.</text>
</comment>
<dbReference type="Pfam" id="PF00575">
    <property type="entry name" value="S1"/>
    <property type="match status" value="4"/>
</dbReference>
<keyword evidence="5 9" id="KW-0408">Iron</keyword>
<keyword evidence="6 9" id="KW-0411">Iron-sulfur</keyword>
<feature type="binding site" evidence="9">
    <location>
        <position position="123"/>
    </location>
    <ligand>
        <name>isopentenyl diphosphate</name>
        <dbReference type="ChEBI" id="CHEBI:128769"/>
    </ligand>
</feature>
<dbReference type="InterPro" id="IPR003029">
    <property type="entry name" value="S1_domain"/>
</dbReference>
<feature type="binding site" evidence="9">
    <location>
        <position position="219"/>
    </location>
    <ligand>
        <name>(2E)-4-hydroxy-3-methylbut-2-enyl diphosphate</name>
        <dbReference type="ChEBI" id="CHEBI:128753"/>
    </ligand>
</feature>
<reference evidence="13" key="1">
    <citation type="journal article" date="2008" name="Genome Res.">
        <title>The genome of Pelotomaculum thermopropionicum reveals niche-associated evolution in anaerobic microbiota.</title>
        <authorList>
            <person name="Kosaka T."/>
            <person name="Kato S."/>
            <person name="Shimoyama T."/>
            <person name="Ishii S."/>
            <person name="Abe T."/>
            <person name="Watanabe K."/>
        </authorList>
    </citation>
    <scope>NUCLEOTIDE SEQUENCE [LARGE SCALE GENOMIC DNA]</scope>
    <source>
        <strain evidence="13">DSM 13744 / JCM 10971 / SI</strain>
    </source>
</reference>
<dbReference type="InterPro" id="IPR035104">
    <property type="entry name" value="Ribosomal_protein_S1-like"/>
</dbReference>
<dbReference type="HAMAP" id="MF_00191">
    <property type="entry name" value="IspH"/>
    <property type="match status" value="1"/>
</dbReference>
<dbReference type="NCBIfam" id="NF002187">
    <property type="entry name" value="PRK01045.1-1"/>
    <property type="match status" value="1"/>
</dbReference>
<feature type="binding site" evidence="9">
    <location>
        <position position="73"/>
    </location>
    <ligand>
        <name>(2E)-4-hydroxy-3-methylbut-2-enyl diphosphate</name>
        <dbReference type="ChEBI" id="CHEBI:128753"/>
    </ligand>
</feature>
<dbReference type="KEGG" id="pth:PTH_1619"/>
<feature type="domain" description="S1 motif" evidence="11">
    <location>
        <begin position="299"/>
        <end position="368"/>
    </location>
</feature>
<dbReference type="STRING" id="370438.PTH_1619"/>
<comment type="pathway">
    <text evidence="9">Isoprenoid biosynthesis; isopentenyl diphosphate biosynthesis via DXP pathway; isopentenyl diphosphate from 1-deoxy-D-xylulose 5-phosphate: step 6/6.</text>
</comment>
<keyword evidence="13" id="KW-1185">Reference proteome</keyword>
<feature type="active site" description="Proton donor" evidence="9">
    <location>
        <position position="125"/>
    </location>
</feature>
<keyword evidence="7" id="KW-0687">Ribonucleoprotein</keyword>
<dbReference type="eggNOG" id="COG0761">
    <property type="taxonomic scope" value="Bacteria"/>
</dbReference>
<dbReference type="GO" id="GO:0050992">
    <property type="term" value="P:dimethylallyl diphosphate biosynthetic process"/>
    <property type="evidence" value="ECO:0007669"/>
    <property type="project" value="UniProtKB-UniRule"/>
</dbReference>
<feature type="binding site" evidence="9">
    <location>
        <position position="123"/>
    </location>
    <ligand>
        <name>(2E)-4-hydroxy-3-methylbut-2-enyl diphosphate</name>
        <dbReference type="ChEBI" id="CHEBI:128753"/>
    </ligand>
</feature>
<feature type="binding site" evidence="9">
    <location>
        <position position="261"/>
    </location>
    <ligand>
        <name>isopentenyl diphosphate</name>
        <dbReference type="ChEBI" id="CHEBI:128769"/>
    </ligand>
</feature>
<dbReference type="GO" id="GO:0016114">
    <property type="term" value="P:terpenoid biosynthetic process"/>
    <property type="evidence" value="ECO:0007669"/>
    <property type="project" value="UniProtKB-UniRule"/>
</dbReference>
<evidence type="ECO:0000313" key="12">
    <source>
        <dbReference type="EMBL" id="BAF59800.1"/>
    </source>
</evidence>
<feature type="binding site" evidence="9">
    <location>
        <position position="41"/>
    </location>
    <ligand>
        <name>(2E)-4-hydroxy-3-methylbut-2-enyl diphosphate</name>
        <dbReference type="ChEBI" id="CHEBI:128753"/>
    </ligand>
</feature>
<dbReference type="GO" id="GO:0003729">
    <property type="term" value="F:mRNA binding"/>
    <property type="evidence" value="ECO:0007669"/>
    <property type="project" value="TreeGrafter"/>
</dbReference>
<dbReference type="UniPathway" id="UPA00059">
    <property type="reaction ID" value="UER00105"/>
</dbReference>
<dbReference type="InterPro" id="IPR003451">
    <property type="entry name" value="LytB/IspH"/>
</dbReference>
<feature type="binding site" evidence="9">
    <location>
        <position position="73"/>
    </location>
    <ligand>
        <name>isopentenyl diphosphate</name>
        <dbReference type="ChEBI" id="CHEBI:128769"/>
    </ligand>
</feature>
<evidence type="ECO:0000256" key="5">
    <source>
        <dbReference type="ARBA" id="ARBA00023004"/>
    </source>
</evidence>
<feature type="binding site" evidence="9">
    <location>
        <position position="261"/>
    </location>
    <ligand>
        <name>(2E)-4-hydroxy-3-methylbut-2-enyl diphosphate</name>
        <dbReference type="ChEBI" id="CHEBI:128753"/>
    </ligand>
</feature>
<sequence>MEVRVAAKAGFCFGVKRAIEIAMATVRNMAGPIYSLGPLIHNSQVVEYLAAKGIREIKSIEGIDVGTLIIRSHGVGPALLETARAKGLNIVDATCPFVRRAQVLARDLIEKGYQVVVVGDRDHPEVKGIVDWTRGRATVIENPAEAALIKKESKIGVVAQTTQPLENFESVLKVLSETGAEMKVCNTICNATAERQQAALDLARQADVMIVVGGANSANTRKLADICRESGTPTYHIETAGELDPVWFRGAKIAGLTAGASTPDWIIEEVKNRMSEIEEMNCQEEGMKEAMEVKAVRHGQIVKGTVVHVGPDEVMVDIGAKSEGVIPLRELSCCEIASPQEIVKVGDEIEVYVLKAEDNEGKLILSKEKADAEKAWGRLEEALNSGEPVEGIVREVVKGGLLVDVGVRAFLPASLVERGYVEDLSKYLGQVVKARVIELNRGRKKVILSRKAVLEEEYARLRQETLDTLQEGQVVKGTVRRLTQFGAFVDIGGVDGLLHISEMSWHRINHPSEVVKVGDELEIMVLKLDRENEKISLGLKQVLPNPWDSVQEKYPVGSIVKAKVVRLAPFGAFVQLEPGVEGLVHISHLADRHVVKPDEVVSEGEEVNVKVLSVDQAEKRIRLSIREVAREKQEKEYREYNQSKAQQNPADVVTIGDMVGGLFEGKE</sequence>
<feature type="coiled-coil region" evidence="10">
    <location>
        <begin position="444"/>
        <end position="471"/>
    </location>
</feature>
<comment type="function">
    <text evidence="8">Binds mRNA; thus facilitating recognition of the initiation point. It is needed to translate mRNA with a short Shine-Dalgarno (SD) purine-rich sequence.</text>
</comment>
<name>A5D1R8_PELTS</name>
<comment type="similarity">
    <text evidence="9">Belongs to the IspH family.</text>
</comment>
<evidence type="ECO:0000256" key="4">
    <source>
        <dbReference type="ARBA" id="ARBA00022980"/>
    </source>
</evidence>
<evidence type="ECO:0000256" key="1">
    <source>
        <dbReference type="ARBA" id="ARBA00006767"/>
    </source>
</evidence>
<organism evidence="12 13">
    <name type="scientific">Pelotomaculum thermopropionicum (strain DSM 13744 / JCM 10971 / SI)</name>
    <dbReference type="NCBI Taxonomy" id="370438"/>
    <lineage>
        <taxon>Bacteria</taxon>
        <taxon>Bacillati</taxon>
        <taxon>Bacillota</taxon>
        <taxon>Clostridia</taxon>
        <taxon>Eubacteriales</taxon>
        <taxon>Desulfotomaculaceae</taxon>
        <taxon>Pelotomaculum</taxon>
    </lineage>
</organism>
<dbReference type="HOGENOM" id="CLU_015805_3_1_9"/>
<dbReference type="NCBIfam" id="NF005208">
    <property type="entry name" value="PRK06676.1"/>
    <property type="match status" value="1"/>
</dbReference>
<dbReference type="PROSITE" id="PS50126">
    <property type="entry name" value="S1"/>
    <property type="match status" value="4"/>
</dbReference>
<comment type="function">
    <text evidence="9">Catalyzes the conversion of 1-hydroxy-2-methyl-2-(E)-butenyl 4-diphosphate (HMBPP) into a mixture of isopentenyl diphosphate (IPP) and dimethylallyl diphosphate (DMAPP). Acts in the terminal step of the DOXP/MEP pathway for isoprenoid precursor biosynthesis.</text>
</comment>